<evidence type="ECO:0000313" key="2">
    <source>
        <dbReference type="EMBL" id="WAR31617.1"/>
    </source>
</evidence>
<dbReference type="InterPro" id="IPR040297">
    <property type="entry name" value="MVB12B"/>
</dbReference>
<dbReference type="Pfam" id="PF10240">
    <property type="entry name" value="DUF2464"/>
    <property type="match status" value="1"/>
</dbReference>
<dbReference type="Gene3D" id="2.100.10.50">
    <property type="match status" value="1"/>
</dbReference>
<reference evidence="2" key="1">
    <citation type="submission" date="2022-11" db="EMBL/GenBank/DDBJ databases">
        <title>Centuries of genome instability and evolution in soft-shell clam transmissible cancer (bioRxiv).</title>
        <authorList>
            <person name="Hart S.F.M."/>
            <person name="Yonemitsu M.A."/>
            <person name="Giersch R.M."/>
            <person name="Beal B.F."/>
            <person name="Arriagada G."/>
            <person name="Davis B.W."/>
            <person name="Ostrander E.A."/>
            <person name="Goff S.P."/>
            <person name="Metzger M.J."/>
        </authorList>
    </citation>
    <scope>NUCLEOTIDE SEQUENCE</scope>
    <source>
        <strain evidence="2">MELC-2E11</strain>
        <tissue evidence="2">Siphon/mantle</tissue>
    </source>
</reference>
<evidence type="ECO:0000313" key="3">
    <source>
        <dbReference type="Proteomes" id="UP001164746"/>
    </source>
</evidence>
<dbReference type="EMBL" id="CP111028">
    <property type="protein sequence ID" value="WAR31617.1"/>
    <property type="molecule type" value="Genomic_DNA"/>
</dbReference>
<proteinExistence type="predicted"/>
<dbReference type="InterPro" id="IPR023341">
    <property type="entry name" value="MABP"/>
</dbReference>
<protein>
    <submittedName>
        <fullName evidence="2">MB12A-like protein</fullName>
    </submittedName>
</protein>
<dbReference type="PANTHER" id="PTHR31547:SF1">
    <property type="entry name" value="MULTIVESICULAR BODY SUBUNIT 12B"/>
    <property type="match status" value="1"/>
</dbReference>
<feature type="domain" description="MABP" evidence="1">
    <location>
        <begin position="1"/>
        <end position="88"/>
    </location>
</feature>
<dbReference type="PANTHER" id="PTHR31547">
    <property type="entry name" value="MULTIVESICULAR BODY SUBUNIT 12B"/>
    <property type="match status" value="1"/>
</dbReference>
<dbReference type="InterPro" id="IPR018798">
    <property type="entry name" value="MVB12A/B"/>
</dbReference>
<gene>
    <name evidence="2" type="ORF">MAR_034159</name>
</gene>
<name>A0ABY7GE46_MYAAR</name>
<keyword evidence="3" id="KW-1185">Reference proteome</keyword>
<feature type="non-terminal residue" evidence="2">
    <location>
        <position position="1"/>
    </location>
</feature>
<organism evidence="2 3">
    <name type="scientific">Mya arenaria</name>
    <name type="common">Soft-shell clam</name>
    <dbReference type="NCBI Taxonomy" id="6604"/>
    <lineage>
        <taxon>Eukaryota</taxon>
        <taxon>Metazoa</taxon>
        <taxon>Spiralia</taxon>
        <taxon>Lophotrochozoa</taxon>
        <taxon>Mollusca</taxon>
        <taxon>Bivalvia</taxon>
        <taxon>Autobranchia</taxon>
        <taxon>Heteroconchia</taxon>
        <taxon>Euheterodonta</taxon>
        <taxon>Imparidentia</taxon>
        <taxon>Neoheterodontei</taxon>
        <taxon>Myida</taxon>
        <taxon>Myoidea</taxon>
        <taxon>Myidae</taxon>
        <taxon>Mya</taxon>
    </lineage>
</organism>
<dbReference type="PROSITE" id="PS51498">
    <property type="entry name" value="MABP"/>
    <property type="match status" value="1"/>
</dbReference>
<sequence length="292" mass="32682">GREVLVDVSIINERDPVPAGFTVVDTTEDTREKAIKKKVLCVRWMNASLTTSALSELIFLGKGTRRPPNGYTMVGDLNNLMLCYKMSQIKSISSIVHQNSSDSPLDNIGNMNNDLPYAINPRREDAYSQGSSAPARHNNTLDRQGSILTVTPLSGVPWQLNPRLQSLNNLNNVHIPEIRYKSIMDIENQQTHGQETCLNLLAFGKEPTLADKIHCVAFVLDGATLDELPQRIYPKQYYLHLIDDVVASSINSVLESNAVRENVREAAELMGIPEYNIHPIKNYNTEVELDLR</sequence>
<dbReference type="Proteomes" id="UP001164746">
    <property type="component" value="Chromosome 17"/>
</dbReference>
<evidence type="ECO:0000259" key="1">
    <source>
        <dbReference type="PROSITE" id="PS51498"/>
    </source>
</evidence>
<accession>A0ABY7GE46</accession>